<keyword evidence="1" id="KW-0732">Signal</keyword>
<evidence type="ECO:0000313" key="3">
    <source>
        <dbReference type="EMBL" id="SDM02491.1"/>
    </source>
</evidence>
<accession>A0A1G9PVH4</accession>
<reference evidence="3 4" key="1">
    <citation type="submission" date="2016-10" db="EMBL/GenBank/DDBJ databases">
        <authorList>
            <person name="de Groot N.N."/>
        </authorList>
    </citation>
    <scope>NUCLEOTIDE SEQUENCE [LARGE SCALE GENOMIC DNA]</scope>
    <source>
        <strain evidence="3 4">CGMCC 4.6533</strain>
    </source>
</reference>
<sequence>MKSVTRTAVAAASACALLLVGTAANAGASPGGKPTDEQSVIDFEHRFADWVVAGDVDAVDRVLAPDFQMTHGDQWTNGGTPSAVDDRQTFLGRVAGKSYGCFEFDNVKTEMHGKVAITYGRYLGTVPMWAGTPRAFFSVWYERVYQKHGNSWTYLSHRTVKGAHYGATAAEALDGMGPANPSLTCA</sequence>
<dbReference type="InterPro" id="IPR032710">
    <property type="entry name" value="NTF2-like_dom_sf"/>
</dbReference>
<organism evidence="3 4">
    <name type="scientific">Nonomuraea jiangxiensis</name>
    <dbReference type="NCBI Taxonomy" id="633440"/>
    <lineage>
        <taxon>Bacteria</taxon>
        <taxon>Bacillati</taxon>
        <taxon>Actinomycetota</taxon>
        <taxon>Actinomycetes</taxon>
        <taxon>Streptosporangiales</taxon>
        <taxon>Streptosporangiaceae</taxon>
        <taxon>Nonomuraea</taxon>
    </lineage>
</organism>
<feature type="chain" id="PRO_5039594587" description="DUF4440 domain-containing protein" evidence="1">
    <location>
        <begin position="27"/>
        <end position="186"/>
    </location>
</feature>
<evidence type="ECO:0000259" key="2">
    <source>
        <dbReference type="Pfam" id="PF14534"/>
    </source>
</evidence>
<dbReference type="RefSeq" id="WP_090945988.1">
    <property type="nucleotide sequence ID" value="NZ_FNDJ01000034.1"/>
</dbReference>
<dbReference type="Gene3D" id="3.10.450.50">
    <property type="match status" value="1"/>
</dbReference>
<gene>
    <name evidence="3" type="ORF">SAMN05421869_134110</name>
</gene>
<dbReference type="SUPFAM" id="SSF54427">
    <property type="entry name" value="NTF2-like"/>
    <property type="match status" value="1"/>
</dbReference>
<dbReference type="AlphaFoldDB" id="A0A1G9PVH4"/>
<evidence type="ECO:0000313" key="4">
    <source>
        <dbReference type="Proteomes" id="UP000199202"/>
    </source>
</evidence>
<keyword evidence="4" id="KW-1185">Reference proteome</keyword>
<feature type="signal peptide" evidence="1">
    <location>
        <begin position="1"/>
        <end position="26"/>
    </location>
</feature>
<name>A0A1G9PVH4_9ACTN</name>
<dbReference type="Proteomes" id="UP000199202">
    <property type="component" value="Unassembled WGS sequence"/>
</dbReference>
<protein>
    <recommendedName>
        <fullName evidence="2">DUF4440 domain-containing protein</fullName>
    </recommendedName>
</protein>
<feature type="domain" description="DUF4440" evidence="2">
    <location>
        <begin position="42"/>
        <end position="152"/>
    </location>
</feature>
<evidence type="ECO:0000256" key="1">
    <source>
        <dbReference type="SAM" id="SignalP"/>
    </source>
</evidence>
<dbReference type="Pfam" id="PF14534">
    <property type="entry name" value="DUF4440"/>
    <property type="match status" value="1"/>
</dbReference>
<proteinExistence type="predicted"/>
<dbReference type="InterPro" id="IPR027843">
    <property type="entry name" value="DUF4440"/>
</dbReference>
<dbReference type="EMBL" id="FNDJ01000034">
    <property type="protein sequence ID" value="SDM02491.1"/>
    <property type="molecule type" value="Genomic_DNA"/>
</dbReference>